<dbReference type="EMBL" id="GBRH01266292">
    <property type="protein sequence ID" value="JAD31603.1"/>
    <property type="molecule type" value="Transcribed_RNA"/>
</dbReference>
<accession>A0A0A8Z1T6</accession>
<reference evidence="1" key="2">
    <citation type="journal article" date="2015" name="Data Brief">
        <title>Shoot transcriptome of the giant reed, Arundo donax.</title>
        <authorList>
            <person name="Barrero R.A."/>
            <person name="Guerrero F.D."/>
            <person name="Moolhuijzen P."/>
            <person name="Goolsby J.A."/>
            <person name="Tidwell J."/>
            <person name="Bellgard S.E."/>
            <person name="Bellgard M.I."/>
        </authorList>
    </citation>
    <scope>NUCLEOTIDE SEQUENCE</scope>
    <source>
        <tissue evidence="1">Shoot tissue taken approximately 20 cm above the soil surface</tissue>
    </source>
</reference>
<reference evidence="1" key="1">
    <citation type="submission" date="2014-09" db="EMBL/GenBank/DDBJ databases">
        <authorList>
            <person name="Magalhaes I.L.F."/>
            <person name="Oliveira U."/>
            <person name="Santos F.R."/>
            <person name="Vidigal T.H.D.A."/>
            <person name="Brescovit A.D."/>
            <person name="Santos A.J."/>
        </authorList>
    </citation>
    <scope>NUCLEOTIDE SEQUENCE</scope>
    <source>
        <tissue evidence="1">Shoot tissue taken approximately 20 cm above the soil surface</tissue>
    </source>
</reference>
<protein>
    <submittedName>
        <fullName evidence="1">Uncharacterized protein</fullName>
    </submittedName>
</protein>
<name>A0A0A8Z1T6_ARUDO</name>
<evidence type="ECO:0000313" key="1">
    <source>
        <dbReference type="EMBL" id="JAD31603.1"/>
    </source>
</evidence>
<proteinExistence type="predicted"/>
<sequence>MGEDHLSENFARSHEKLAMFATTAERACHHHQLPSVCNSVCR</sequence>
<organism evidence="1">
    <name type="scientific">Arundo donax</name>
    <name type="common">Giant reed</name>
    <name type="synonym">Donax arundinaceus</name>
    <dbReference type="NCBI Taxonomy" id="35708"/>
    <lineage>
        <taxon>Eukaryota</taxon>
        <taxon>Viridiplantae</taxon>
        <taxon>Streptophyta</taxon>
        <taxon>Embryophyta</taxon>
        <taxon>Tracheophyta</taxon>
        <taxon>Spermatophyta</taxon>
        <taxon>Magnoliopsida</taxon>
        <taxon>Liliopsida</taxon>
        <taxon>Poales</taxon>
        <taxon>Poaceae</taxon>
        <taxon>PACMAD clade</taxon>
        <taxon>Arundinoideae</taxon>
        <taxon>Arundineae</taxon>
        <taxon>Arundo</taxon>
    </lineage>
</organism>
<dbReference type="AlphaFoldDB" id="A0A0A8Z1T6"/>